<protein>
    <submittedName>
        <fullName evidence="1">Uncharacterized protein</fullName>
    </submittedName>
</protein>
<accession>A0A0W8FKG4</accession>
<comment type="caution">
    <text evidence="1">The sequence shown here is derived from an EMBL/GenBank/DDBJ whole genome shotgun (WGS) entry which is preliminary data.</text>
</comment>
<name>A0A0W8FKG4_9ZZZZ</name>
<gene>
    <name evidence="1" type="ORF">ASZ90_009458</name>
</gene>
<dbReference type="AlphaFoldDB" id="A0A0W8FKG4"/>
<evidence type="ECO:0000313" key="1">
    <source>
        <dbReference type="EMBL" id="KUG20803.1"/>
    </source>
</evidence>
<dbReference type="EMBL" id="LNQE01001141">
    <property type="protein sequence ID" value="KUG20803.1"/>
    <property type="molecule type" value="Genomic_DNA"/>
</dbReference>
<proteinExistence type="predicted"/>
<reference evidence="1" key="1">
    <citation type="journal article" date="2015" name="Proc. Natl. Acad. Sci. U.S.A.">
        <title>Networks of energetic and metabolic interactions define dynamics in microbial communities.</title>
        <authorList>
            <person name="Embree M."/>
            <person name="Liu J.K."/>
            <person name="Al-Bassam M.M."/>
            <person name="Zengler K."/>
        </authorList>
    </citation>
    <scope>NUCLEOTIDE SEQUENCE</scope>
</reference>
<sequence length="47" mass="5299">MNRHEPSKATGNRHTERRWVTLLAAHVHIKPRMKPPMGATGATDENP</sequence>
<organism evidence="1">
    <name type="scientific">hydrocarbon metagenome</name>
    <dbReference type="NCBI Taxonomy" id="938273"/>
    <lineage>
        <taxon>unclassified sequences</taxon>
        <taxon>metagenomes</taxon>
        <taxon>ecological metagenomes</taxon>
    </lineage>
</organism>